<name>I6ZEY1_MYCWM</name>
<organism evidence="1 2">
    <name type="scientific">Mycoplasma wenyonii (strain Massachusetts)</name>
    <name type="common">Eperythrozoon wenyonii</name>
    <dbReference type="NCBI Taxonomy" id="1197325"/>
    <lineage>
        <taxon>Bacteria</taxon>
        <taxon>Bacillati</taxon>
        <taxon>Mycoplasmatota</taxon>
        <taxon>Mollicutes</taxon>
        <taxon>Mycoplasmataceae</taxon>
        <taxon>Mycoplasma</taxon>
    </lineage>
</organism>
<protein>
    <submittedName>
        <fullName evidence="1">Uncharacterized protein</fullName>
    </submittedName>
</protein>
<dbReference type="STRING" id="1197325.WEN_01845"/>
<dbReference type="KEGG" id="mwe:WEN_01845"/>
<sequence length="234" mass="26519">MLKLLFIATGGLSGIVGWASFSAPNWDPKNLWRITVNNKFYLSSCFNDPTDKKEKWTKSDLLIYLTPKKSVSVTGEDIELQLWGKGDSTKMKDNQVLSPASYHDKDLQNTLISDDNHHHQSSEFSLKQESYLSIGENVVGEDAEIFGMTIKCNDKVFDLTKTGVMGNGYRQLDLNKVTFKLTNDVGEVNNQLKDKYKDHEVYSIKIEVQGDTSTQLKWADSFEKPIVIIPSDQR</sequence>
<keyword evidence="2" id="KW-1185">Reference proteome</keyword>
<dbReference type="OrthoDB" id="387726at2"/>
<reference evidence="1 2" key="1">
    <citation type="journal article" date="2012" name="J. Bacteriol.">
        <title>Complete genome sequence of Mycoplasma wenyonii strain Massachusetts.</title>
        <authorList>
            <person name="Dos Santos A.P."/>
            <person name="Guimaraes A.M."/>
            <person name="do Nascimento N.C."/>
            <person name="Sanmiguel P.J."/>
            <person name="Messick J.B."/>
        </authorList>
    </citation>
    <scope>NUCLEOTIDE SEQUENCE [LARGE SCALE GENOMIC DNA]</scope>
    <source>
        <strain evidence="1 2">Massachusetts</strain>
    </source>
</reference>
<dbReference type="RefSeq" id="WP_014849872.1">
    <property type="nucleotide sequence ID" value="NC_018149.1"/>
</dbReference>
<gene>
    <name evidence="1" type="ordered locus">WEN_01845</name>
</gene>
<evidence type="ECO:0000313" key="1">
    <source>
        <dbReference type="EMBL" id="AFN65162.1"/>
    </source>
</evidence>
<evidence type="ECO:0000313" key="2">
    <source>
        <dbReference type="Proteomes" id="UP000009005"/>
    </source>
</evidence>
<proteinExistence type="predicted"/>
<dbReference type="EMBL" id="CP003703">
    <property type="protein sequence ID" value="AFN65162.1"/>
    <property type="molecule type" value="Genomic_DNA"/>
</dbReference>
<dbReference type="Proteomes" id="UP000009005">
    <property type="component" value="Chromosome"/>
</dbReference>
<dbReference type="AlphaFoldDB" id="I6ZEY1"/>
<dbReference type="PATRIC" id="fig|1197325.3.peg.399"/>
<accession>I6ZEY1</accession>
<dbReference type="HOGENOM" id="CLU_1208739_0_0_14"/>